<keyword evidence="2" id="KW-1185">Reference proteome</keyword>
<dbReference type="InterPro" id="IPR029055">
    <property type="entry name" value="Ntn_hydrolases_N"/>
</dbReference>
<comment type="caution">
    <text evidence="1">The sequence shown here is derived from an EMBL/GenBank/DDBJ whole genome shotgun (WGS) entry which is preliminary data.</text>
</comment>
<sequence>MSDFSLIIHGGAGAIQAPQRYEDSLRRVVEEGARLLDAGASSLDAVTRCLTLLEDDPLYNAGRGSVLDAEGRVACDASIMDGRRLNAGAVAGVRGVRNPILLARAVMEKSGHVLLIGEGAERFAREQNIVFEDESYFLAEERAAQLMEAQKRERIALDRSESKLGTVGAVARDRYGDLAAATSTGGVTNQRPGRVGDSPVIGAGTYADNASCAVSCTGVGEDFLRVSLARTAAFFVEYRSMRAEEAAKAAIELLVDKVQGQGGLILIDRDGRCAHAHSTPGMLTATFEKGVSRVET</sequence>
<dbReference type="Pfam" id="PF01112">
    <property type="entry name" value="Asparaginase_2"/>
    <property type="match status" value="1"/>
</dbReference>
<dbReference type="PANTHER" id="PTHR10188">
    <property type="entry name" value="L-ASPARAGINASE"/>
    <property type="match status" value="1"/>
</dbReference>
<evidence type="ECO:0000313" key="2">
    <source>
        <dbReference type="Proteomes" id="UP001350748"/>
    </source>
</evidence>
<dbReference type="SUPFAM" id="SSF56235">
    <property type="entry name" value="N-terminal nucleophile aminohydrolases (Ntn hydrolases)"/>
    <property type="match status" value="1"/>
</dbReference>
<dbReference type="RefSeq" id="WP_332081773.1">
    <property type="nucleotide sequence ID" value="NZ_JAZHYN010000023.1"/>
</dbReference>
<dbReference type="Gene3D" id="3.60.20.30">
    <property type="entry name" value="(Glycosyl)asparaginase"/>
    <property type="match status" value="1"/>
</dbReference>
<evidence type="ECO:0000313" key="1">
    <source>
        <dbReference type="EMBL" id="MEF3366753.1"/>
    </source>
</evidence>
<accession>A0ABU7XHA1</accession>
<name>A0ABU7XHA1_9HYPH</name>
<gene>
    <name evidence="1" type="ORF">V3H18_09430</name>
</gene>
<dbReference type="PANTHER" id="PTHR10188:SF6">
    <property type="entry name" value="N(4)-(BETA-N-ACETYLGLUCOSAMINYL)-L-ASPARAGINASE"/>
    <property type="match status" value="1"/>
</dbReference>
<proteinExistence type="predicted"/>
<protein>
    <submittedName>
        <fullName evidence="1">Isoaspartyl peptidase/L-asparaginase family protein</fullName>
    </submittedName>
</protein>
<reference evidence="1 2" key="1">
    <citation type="submission" date="2024-02" db="EMBL/GenBank/DDBJ databases">
        <authorList>
            <person name="Grouzdev D."/>
        </authorList>
    </citation>
    <scope>NUCLEOTIDE SEQUENCE [LARGE SCALE GENOMIC DNA]</scope>
    <source>
        <strain evidence="1 2">9N</strain>
    </source>
</reference>
<dbReference type="EMBL" id="JAZHYN010000023">
    <property type="protein sequence ID" value="MEF3366753.1"/>
    <property type="molecule type" value="Genomic_DNA"/>
</dbReference>
<dbReference type="CDD" id="cd04512">
    <property type="entry name" value="Ntn_Asparaginase_2_like"/>
    <property type="match status" value="1"/>
</dbReference>
<dbReference type="InterPro" id="IPR000246">
    <property type="entry name" value="Peptidase_T2"/>
</dbReference>
<organism evidence="1 2">
    <name type="scientific">Methylocystis borbori</name>
    <dbReference type="NCBI Taxonomy" id="3118750"/>
    <lineage>
        <taxon>Bacteria</taxon>
        <taxon>Pseudomonadati</taxon>
        <taxon>Pseudomonadota</taxon>
        <taxon>Alphaproteobacteria</taxon>
        <taxon>Hyphomicrobiales</taxon>
        <taxon>Methylocystaceae</taxon>
        <taxon>Methylocystis</taxon>
    </lineage>
</organism>
<dbReference type="Proteomes" id="UP001350748">
    <property type="component" value="Unassembled WGS sequence"/>
</dbReference>